<dbReference type="Proteomes" id="UP000186218">
    <property type="component" value="Unassembled WGS sequence"/>
</dbReference>
<keyword evidence="7" id="KW-1185">Reference proteome</keyword>
<dbReference type="GO" id="GO:0046872">
    <property type="term" value="F:metal ion binding"/>
    <property type="evidence" value="ECO:0007669"/>
    <property type="project" value="UniProtKB-KW"/>
</dbReference>
<keyword evidence="2 4" id="KW-0547">Nucleotide-binding</keyword>
<feature type="binding site" evidence="4">
    <location>
        <begin position="144"/>
        <end position="152"/>
    </location>
    <ligand>
        <name>ATP</name>
        <dbReference type="ChEBI" id="CHEBI:30616"/>
    </ligand>
</feature>
<evidence type="ECO:0000256" key="2">
    <source>
        <dbReference type="ARBA" id="ARBA00022741"/>
    </source>
</evidence>
<keyword evidence="5" id="KW-0479">Metal-binding</keyword>
<evidence type="ECO:0000256" key="1">
    <source>
        <dbReference type="ARBA" id="ARBA00010638"/>
    </source>
</evidence>
<dbReference type="RefSeq" id="WP_327200370.1">
    <property type="nucleotide sequence ID" value="NZ_FTNT01000002.1"/>
</dbReference>
<comment type="similarity">
    <text evidence="1 5">Belongs to the 5-formyltetrahydrofolate cyclo-ligase family.</text>
</comment>
<gene>
    <name evidence="6" type="ORF">SAMN05445060_0733</name>
</gene>
<dbReference type="Gene3D" id="3.40.50.10420">
    <property type="entry name" value="NagB/RpiA/CoA transferase-like"/>
    <property type="match status" value="1"/>
</dbReference>
<dbReference type="PANTHER" id="PTHR23407:SF1">
    <property type="entry name" value="5-FORMYLTETRAHYDROFOLATE CYCLO-LIGASE"/>
    <property type="match status" value="1"/>
</dbReference>
<feature type="binding site" evidence="4">
    <location>
        <position position="59"/>
    </location>
    <ligand>
        <name>substrate</name>
    </ligand>
</feature>
<comment type="catalytic activity">
    <reaction evidence="5">
        <text>(6S)-5-formyl-5,6,7,8-tetrahydrofolate + ATP = (6R)-5,10-methenyltetrahydrofolate + ADP + phosphate</text>
        <dbReference type="Rhea" id="RHEA:10488"/>
        <dbReference type="ChEBI" id="CHEBI:30616"/>
        <dbReference type="ChEBI" id="CHEBI:43474"/>
        <dbReference type="ChEBI" id="CHEBI:57455"/>
        <dbReference type="ChEBI" id="CHEBI:57457"/>
        <dbReference type="ChEBI" id="CHEBI:456216"/>
        <dbReference type="EC" id="6.3.3.2"/>
    </reaction>
</comment>
<comment type="cofactor">
    <cofactor evidence="5">
        <name>Mg(2+)</name>
        <dbReference type="ChEBI" id="CHEBI:18420"/>
    </cofactor>
</comment>
<keyword evidence="5" id="KW-0460">Magnesium</keyword>
<sequence length="200" mass="20984">MERMGHGKAQWRERLTTRRIARTGDEQASAAVRLTALIGEIESGPLGRPLRTATIAAYLPQPPEPGDTGMLDALVATGATVIVPKVAPGPPAPLDWARYEDAGQLVVARFGLREPAGAAVGIDAVGGADVVLVPALGVDRRGVRLGRGAGYYDRTLGAAADAALVAVVYDDELFDELPEDPLDVRVGWVLRPGTGFTPLT</sequence>
<dbReference type="SUPFAM" id="SSF100950">
    <property type="entry name" value="NagB/RpiA/CoA transferase-like"/>
    <property type="match status" value="1"/>
</dbReference>
<evidence type="ECO:0000313" key="7">
    <source>
        <dbReference type="Proteomes" id="UP000186218"/>
    </source>
</evidence>
<keyword evidence="6" id="KW-0436">Ligase</keyword>
<evidence type="ECO:0000256" key="4">
    <source>
        <dbReference type="PIRSR" id="PIRSR006806-1"/>
    </source>
</evidence>
<dbReference type="PANTHER" id="PTHR23407">
    <property type="entry name" value="ATPASE INHIBITOR/5-FORMYLTETRAHYDROFOLATE CYCLO-LIGASE"/>
    <property type="match status" value="1"/>
</dbReference>
<organism evidence="6 7">
    <name type="scientific">Williamsia sterculiae</name>
    <dbReference type="NCBI Taxonomy" id="1344003"/>
    <lineage>
        <taxon>Bacteria</taxon>
        <taxon>Bacillati</taxon>
        <taxon>Actinomycetota</taxon>
        <taxon>Actinomycetes</taxon>
        <taxon>Mycobacteriales</taxon>
        <taxon>Nocardiaceae</taxon>
        <taxon>Williamsia</taxon>
    </lineage>
</organism>
<dbReference type="STRING" id="1344003.SAMN05445060_0733"/>
<dbReference type="GO" id="GO:0009396">
    <property type="term" value="P:folic acid-containing compound biosynthetic process"/>
    <property type="evidence" value="ECO:0007669"/>
    <property type="project" value="TreeGrafter"/>
</dbReference>
<keyword evidence="3 4" id="KW-0067">ATP-binding</keyword>
<dbReference type="NCBIfam" id="TIGR02727">
    <property type="entry name" value="MTHFS_bact"/>
    <property type="match status" value="1"/>
</dbReference>
<accession>A0A1N7DLB5</accession>
<feature type="binding site" evidence="4">
    <location>
        <begin position="8"/>
        <end position="12"/>
    </location>
    <ligand>
        <name>ATP</name>
        <dbReference type="ChEBI" id="CHEBI:30616"/>
    </ligand>
</feature>
<dbReference type="EMBL" id="FTNT01000002">
    <property type="protein sequence ID" value="SIR76653.1"/>
    <property type="molecule type" value="Genomic_DNA"/>
</dbReference>
<dbReference type="InterPro" id="IPR037171">
    <property type="entry name" value="NagB/RpiA_transferase-like"/>
</dbReference>
<reference evidence="6 7" key="1">
    <citation type="submission" date="2017-01" db="EMBL/GenBank/DDBJ databases">
        <authorList>
            <person name="Mah S.A."/>
            <person name="Swanson W.J."/>
            <person name="Moy G.W."/>
            <person name="Vacquier V.D."/>
        </authorList>
    </citation>
    <scope>NUCLEOTIDE SEQUENCE [LARGE SCALE GENOMIC DNA]</scope>
    <source>
        <strain evidence="6 7">CPCC 203464</strain>
    </source>
</reference>
<dbReference type="GO" id="GO:0035999">
    <property type="term" value="P:tetrahydrofolate interconversion"/>
    <property type="evidence" value="ECO:0007669"/>
    <property type="project" value="TreeGrafter"/>
</dbReference>
<dbReference type="Pfam" id="PF01812">
    <property type="entry name" value="5-FTHF_cyc-lig"/>
    <property type="match status" value="1"/>
</dbReference>
<protein>
    <recommendedName>
        <fullName evidence="5">5-formyltetrahydrofolate cyclo-ligase</fullName>
        <ecNumber evidence="5">6.3.3.2</ecNumber>
    </recommendedName>
</protein>
<evidence type="ECO:0000313" key="6">
    <source>
        <dbReference type="EMBL" id="SIR76653.1"/>
    </source>
</evidence>
<dbReference type="AlphaFoldDB" id="A0A1N7DLB5"/>
<dbReference type="PIRSF" id="PIRSF006806">
    <property type="entry name" value="FTHF_cligase"/>
    <property type="match status" value="1"/>
</dbReference>
<name>A0A1N7DLB5_9NOCA</name>
<dbReference type="EC" id="6.3.3.2" evidence="5"/>
<dbReference type="GO" id="GO:0030272">
    <property type="term" value="F:5-formyltetrahydrofolate cyclo-ligase activity"/>
    <property type="evidence" value="ECO:0007669"/>
    <property type="project" value="UniProtKB-EC"/>
</dbReference>
<dbReference type="InterPro" id="IPR024185">
    <property type="entry name" value="FTHF_cligase-like_sf"/>
</dbReference>
<proteinExistence type="inferred from homology"/>
<dbReference type="InterPro" id="IPR002698">
    <property type="entry name" value="FTHF_cligase"/>
</dbReference>
<feature type="binding site" evidence="4">
    <location>
        <position position="64"/>
    </location>
    <ligand>
        <name>substrate</name>
    </ligand>
</feature>
<evidence type="ECO:0000256" key="3">
    <source>
        <dbReference type="ARBA" id="ARBA00022840"/>
    </source>
</evidence>
<evidence type="ECO:0000256" key="5">
    <source>
        <dbReference type="RuleBase" id="RU361279"/>
    </source>
</evidence>
<dbReference type="GO" id="GO:0005524">
    <property type="term" value="F:ATP binding"/>
    <property type="evidence" value="ECO:0007669"/>
    <property type="project" value="UniProtKB-KW"/>
</dbReference>